<keyword evidence="11" id="KW-1185">Reference proteome</keyword>
<evidence type="ECO:0000313" key="10">
    <source>
        <dbReference type="EMBL" id="MFC4303079.1"/>
    </source>
</evidence>
<evidence type="ECO:0000256" key="5">
    <source>
        <dbReference type="ARBA" id="ARBA00022842"/>
    </source>
</evidence>
<proteinExistence type="inferred from homology"/>
<evidence type="ECO:0000256" key="3">
    <source>
        <dbReference type="ARBA" id="ARBA00022723"/>
    </source>
</evidence>
<feature type="domain" description="4'-phosphopantetheinyl transferase" evidence="9">
    <location>
        <begin position="4"/>
        <end position="93"/>
    </location>
</feature>
<dbReference type="NCBIfam" id="TIGR00516">
    <property type="entry name" value="acpS"/>
    <property type="match status" value="1"/>
</dbReference>
<comment type="function">
    <text evidence="8">Transfers the 4'-phosphopantetheine moiety from coenzyme A to a Ser of acyl-carrier-protein.</text>
</comment>
<evidence type="ECO:0000256" key="1">
    <source>
        <dbReference type="ARBA" id="ARBA00022516"/>
    </source>
</evidence>
<dbReference type="InterPro" id="IPR004568">
    <property type="entry name" value="Ppantetheine-prot_Trfase_dom"/>
</dbReference>
<name>A0ABV8S663_9BACL</name>
<dbReference type="HAMAP" id="MF_00101">
    <property type="entry name" value="AcpS"/>
    <property type="match status" value="1"/>
</dbReference>
<dbReference type="NCBIfam" id="TIGR00556">
    <property type="entry name" value="pantethn_trn"/>
    <property type="match status" value="1"/>
</dbReference>
<dbReference type="RefSeq" id="WP_204605396.1">
    <property type="nucleotide sequence ID" value="NZ_JBHSED010000007.1"/>
</dbReference>
<evidence type="ECO:0000256" key="4">
    <source>
        <dbReference type="ARBA" id="ARBA00022832"/>
    </source>
</evidence>
<keyword evidence="8" id="KW-0963">Cytoplasm</keyword>
<comment type="caution">
    <text evidence="10">The sequence shown here is derived from an EMBL/GenBank/DDBJ whole genome shotgun (WGS) entry which is preliminary data.</text>
</comment>
<dbReference type="InterPro" id="IPR002582">
    <property type="entry name" value="ACPS"/>
</dbReference>
<dbReference type="SUPFAM" id="SSF56214">
    <property type="entry name" value="4'-phosphopantetheinyl transferase"/>
    <property type="match status" value="1"/>
</dbReference>
<keyword evidence="4 8" id="KW-0276">Fatty acid metabolism</keyword>
<dbReference type="EMBL" id="JBHSED010000007">
    <property type="protein sequence ID" value="MFC4303079.1"/>
    <property type="molecule type" value="Genomic_DNA"/>
</dbReference>
<keyword evidence="2 8" id="KW-0808">Transferase</keyword>
<keyword evidence="1 8" id="KW-0444">Lipid biosynthesis</keyword>
<comment type="subcellular location">
    <subcellularLocation>
        <location evidence="8">Cytoplasm</location>
    </subcellularLocation>
</comment>
<reference evidence="11" key="1">
    <citation type="journal article" date="2019" name="Int. J. Syst. Evol. Microbiol.">
        <title>The Global Catalogue of Microorganisms (GCM) 10K type strain sequencing project: providing services to taxonomists for standard genome sequencing and annotation.</title>
        <authorList>
            <consortium name="The Broad Institute Genomics Platform"/>
            <consortium name="The Broad Institute Genome Sequencing Center for Infectious Disease"/>
            <person name="Wu L."/>
            <person name="Ma J."/>
        </authorList>
    </citation>
    <scope>NUCLEOTIDE SEQUENCE [LARGE SCALE GENOMIC DNA]</scope>
    <source>
        <strain evidence="11">CGMCC 4.1641</strain>
    </source>
</reference>
<evidence type="ECO:0000256" key="7">
    <source>
        <dbReference type="ARBA" id="ARBA00023160"/>
    </source>
</evidence>
<dbReference type="Proteomes" id="UP001595755">
    <property type="component" value="Unassembled WGS sequence"/>
</dbReference>
<evidence type="ECO:0000259" key="9">
    <source>
        <dbReference type="Pfam" id="PF01648"/>
    </source>
</evidence>
<keyword evidence="7 8" id="KW-0275">Fatty acid biosynthesis</keyword>
<protein>
    <recommendedName>
        <fullName evidence="8">Holo-[acyl-carrier-protein] synthase</fullName>
        <shortName evidence="8">Holo-ACP synthase</shortName>
        <ecNumber evidence="8">2.7.8.7</ecNumber>
    </recommendedName>
    <alternativeName>
        <fullName evidence="8">4'-phosphopantetheinyl transferase AcpS</fullName>
    </alternativeName>
</protein>
<comment type="similarity">
    <text evidence="8">Belongs to the P-Pant transferase superfamily. AcpS family.</text>
</comment>
<feature type="binding site" evidence="8">
    <location>
        <position position="60"/>
    </location>
    <ligand>
        <name>Mg(2+)</name>
        <dbReference type="ChEBI" id="CHEBI:18420"/>
    </ligand>
</feature>
<dbReference type="Gene3D" id="3.90.470.20">
    <property type="entry name" value="4'-phosphopantetheinyl transferase domain"/>
    <property type="match status" value="1"/>
</dbReference>
<dbReference type="GO" id="GO:0008897">
    <property type="term" value="F:holo-[acyl-carrier-protein] synthase activity"/>
    <property type="evidence" value="ECO:0007669"/>
    <property type="project" value="UniProtKB-EC"/>
</dbReference>
<keyword evidence="6 8" id="KW-0443">Lipid metabolism</keyword>
<dbReference type="InterPro" id="IPR008278">
    <property type="entry name" value="4-PPantetheinyl_Trfase_dom"/>
</dbReference>
<dbReference type="InterPro" id="IPR037143">
    <property type="entry name" value="4-PPantetheinyl_Trfase_dom_sf"/>
</dbReference>
<organism evidence="10 11">
    <name type="scientific">Cohnella boryungensis</name>
    <dbReference type="NCBI Taxonomy" id="768479"/>
    <lineage>
        <taxon>Bacteria</taxon>
        <taxon>Bacillati</taxon>
        <taxon>Bacillota</taxon>
        <taxon>Bacilli</taxon>
        <taxon>Bacillales</taxon>
        <taxon>Paenibacillaceae</taxon>
        <taxon>Cohnella</taxon>
    </lineage>
</organism>
<gene>
    <name evidence="8 10" type="primary">acpS</name>
    <name evidence="10" type="ORF">ACFO1S_06415</name>
</gene>
<dbReference type="EC" id="2.7.8.7" evidence="8"/>
<keyword evidence="5 8" id="KW-0460">Magnesium</keyword>
<sequence>MIVGIGLDVVELARMESILTGSGGRRFIERVLTPEERKDWSALPAKRALEYACGRFAAKEAVVKAIGCGIGSKVGFQDIQIVPDELGRPVCTLSAASINRLGWDGLAYRLHVAITHERTIAAATALIEKE</sequence>
<comment type="cofactor">
    <cofactor evidence="8">
        <name>Mg(2+)</name>
        <dbReference type="ChEBI" id="CHEBI:18420"/>
    </cofactor>
</comment>
<keyword evidence="3 8" id="KW-0479">Metal-binding</keyword>
<dbReference type="Pfam" id="PF01648">
    <property type="entry name" value="ACPS"/>
    <property type="match status" value="1"/>
</dbReference>
<comment type="catalytic activity">
    <reaction evidence="8">
        <text>apo-[ACP] + CoA = holo-[ACP] + adenosine 3',5'-bisphosphate + H(+)</text>
        <dbReference type="Rhea" id="RHEA:12068"/>
        <dbReference type="Rhea" id="RHEA-COMP:9685"/>
        <dbReference type="Rhea" id="RHEA-COMP:9690"/>
        <dbReference type="ChEBI" id="CHEBI:15378"/>
        <dbReference type="ChEBI" id="CHEBI:29999"/>
        <dbReference type="ChEBI" id="CHEBI:57287"/>
        <dbReference type="ChEBI" id="CHEBI:58343"/>
        <dbReference type="ChEBI" id="CHEBI:64479"/>
        <dbReference type="EC" id="2.7.8.7"/>
    </reaction>
</comment>
<evidence type="ECO:0000256" key="8">
    <source>
        <dbReference type="HAMAP-Rule" id="MF_00101"/>
    </source>
</evidence>
<accession>A0ABV8S663</accession>
<evidence type="ECO:0000313" key="11">
    <source>
        <dbReference type="Proteomes" id="UP001595755"/>
    </source>
</evidence>
<evidence type="ECO:0000256" key="6">
    <source>
        <dbReference type="ARBA" id="ARBA00023098"/>
    </source>
</evidence>
<evidence type="ECO:0000256" key="2">
    <source>
        <dbReference type="ARBA" id="ARBA00022679"/>
    </source>
</evidence>
<feature type="binding site" evidence="8">
    <location>
        <position position="8"/>
    </location>
    <ligand>
        <name>Mg(2+)</name>
        <dbReference type="ChEBI" id="CHEBI:18420"/>
    </ligand>
</feature>